<dbReference type="InterPro" id="IPR011610">
    <property type="entry name" value="SAM_mthyl_Trfase_ML2640-like"/>
</dbReference>
<evidence type="ECO:0000256" key="6">
    <source>
        <dbReference type="RuleBase" id="RU362030"/>
    </source>
</evidence>
<name>A0A7I9XVQ0_9MYCO</name>
<keyword evidence="4 7" id="KW-0808">Transferase</keyword>
<dbReference type="NCBIfam" id="TIGR00027">
    <property type="entry name" value="mthyl_TIGR00027"/>
    <property type="match status" value="1"/>
</dbReference>
<dbReference type="GO" id="GO:0008168">
    <property type="term" value="F:methyltransferase activity"/>
    <property type="evidence" value="ECO:0007669"/>
    <property type="project" value="UniProtKB-UniRule"/>
</dbReference>
<dbReference type="Gene3D" id="3.40.50.150">
    <property type="entry name" value="Vaccinia Virus protein VP39"/>
    <property type="match status" value="1"/>
</dbReference>
<evidence type="ECO:0000256" key="1">
    <source>
        <dbReference type="ARBA" id="ARBA00003907"/>
    </source>
</evidence>
<evidence type="ECO:0000256" key="4">
    <source>
        <dbReference type="ARBA" id="ARBA00022679"/>
    </source>
</evidence>
<evidence type="ECO:0000256" key="2">
    <source>
        <dbReference type="ARBA" id="ARBA00008138"/>
    </source>
</evidence>
<dbReference type="SUPFAM" id="SSF53335">
    <property type="entry name" value="S-adenosyl-L-methionine-dependent methyltransferases"/>
    <property type="match status" value="1"/>
</dbReference>
<sequence length="355" mass="39059">MRGGLRQMSRAAFPAVRTAVMSPTPAHSLPKLFGSMAHDMTDVEDVQSVRTDGDTWAITESVGATALGVAASRAVETASPDPLIRDEFAYLLVSSAGLAWARLASPDMDWIGDDEHGRRAHRVGCDYQAVRTHFFDEFFSAATQSGIRQAVILAAGLDSRAYRLDWPPHTIVYEIDQPKVLEYKAGILGSHGAVPTATRRPVAVDLRDDWPTALIAAGFNRTRPTAWLAEGLLPYLPADAQDRLFERLTALSAPGSRVAVEVFGFDGSNERRRAARRARWARMRRLGLDVNVEKLTYPDANRADAAQWLTDHGWQVHAVSNADEMARLGRPIPADLVEETVASTLVRARLDRPDR</sequence>
<gene>
    <name evidence="7" type="ORF">MBOT_12290</name>
</gene>
<dbReference type="Pfam" id="PF04072">
    <property type="entry name" value="LCM"/>
    <property type="match status" value="1"/>
</dbReference>
<dbReference type="InterPro" id="IPR029063">
    <property type="entry name" value="SAM-dependent_MTases_sf"/>
</dbReference>
<evidence type="ECO:0000313" key="7">
    <source>
        <dbReference type="EMBL" id="GFG73864.1"/>
    </source>
</evidence>
<comment type="function">
    <text evidence="1 6">Exhibits S-adenosyl-L-methionine-dependent methyltransferase activity.</text>
</comment>
<evidence type="ECO:0000256" key="5">
    <source>
        <dbReference type="ARBA" id="ARBA00022691"/>
    </source>
</evidence>
<keyword evidence="5 6" id="KW-0949">S-adenosyl-L-methionine</keyword>
<dbReference type="GO" id="GO:0032259">
    <property type="term" value="P:methylation"/>
    <property type="evidence" value="ECO:0007669"/>
    <property type="project" value="UniProtKB-KW"/>
</dbReference>
<dbReference type="Proteomes" id="UP000465361">
    <property type="component" value="Unassembled WGS sequence"/>
</dbReference>
<evidence type="ECO:0000313" key="8">
    <source>
        <dbReference type="Proteomes" id="UP000465361"/>
    </source>
</evidence>
<comment type="similarity">
    <text evidence="2 6">Belongs to the UPF0677 family.</text>
</comment>
<evidence type="ECO:0000256" key="3">
    <source>
        <dbReference type="ARBA" id="ARBA00022603"/>
    </source>
</evidence>
<organism evidence="7 8">
    <name type="scientific">Mycobacterium botniense</name>
    <dbReference type="NCBI Taxonomy" id="84962"/>
    <lineage>
        <taxon>Bacteria</taxon>
        <taxon>Bacillati</taxon>
        <taxon>Actinomycetota</taxon>
        <taxon>Actinomycetes</taxon>
        <taxon>Mycobacteriales</taxon>
        <taxon>Mycobacteriaceae</taxon>
        <taxon>Mycobacterium</taxon>
    </lineage>
</organism>
<keyword evidence="3 6" id="KW-0489">Methyltransferase</keyword>
<comment type="caution">
    <text evidence="7">The sequence shown here is derived from an EMBL/GenBank/DDBJ whole genome shotgun (WGS) entry which is preliminary data.</text>
</comment>
<dbReference type="EC" id="2.1.1.-" evidence="6"/>
<dbReference type="AlphaFoldDB" id="A0A7I9XVQ0"/>
<protein>
    <recommendedName>
        <fullName evidence="6">S-adenosyl-L-methionine-dependent methyltransferase</fullName>
        <ecNumber evidence="6">2.1.1.-</ecNumber>
    </recommendedName>
</protein>
<dbReference type="PANTHER" id="PTHR43619">
    <property type="entry name" value="S-ADENOSYL-L-METHIONINE-DEPENDENT METHYLTRANSFERASE YKTD-RELATED"/>
    <property type="match status" value="1"/>
</dbReference>
<accession>A0A7I9XVQ0</accession>
<reference evidence="7 8" key="1">
    <citation type="journal article" date="2019" name="Emerg. Microbes Infect.">
        <title>Comprehensive subspecies identification of 175 nontuberculous mycobacteria species based on 7547 genomic profiles.</title>
        <authorList>
            <person name="Matsumoto Y."/>
            <person name="Kinjo T."/>
            <person name="Motooka D."/>
            <person name="Nabeya D."/>
            <person name="Jung N."/>
            <person name="Uechi K."/>
            <person name="Horii T."/>
            <person name="Iida T."/>
            <person name="Fujita J."/>
            <person name="Nakamura S."/>
        </authorList>
    </citation>
    <scope>NUCLEOTIDE SEQUENCE [LARGE SCALE GENOMIC DNA]</scope>
    <source>
        <strain evidence="7 8">JCM 17322</strain>
    </source>
</reference>
<dbReference type="EMBL" id="BLKW01000002">
    <property type="protein sequence ID" value="GFG73864.1"/>
    <property type="molecule type" value="Genomic_DNA"/>
</dbReference>
<dbReference type="InterPro" id="IPR007213">
    <property type="entry name" value="Ppm1/Ppm2/Tcmp"/>
</dbReference>
<dbReference type="PANTHER" id="PTHR43619:SF2">
    <property type="entry name" value="S-ADENOSYL-L-METHIONINE-DEPENDENT METHYLTRANSFERASES SUPERFAMILY PROTEIN"/>
    <property type="match status" value="1"/>
</dbReference>
<keyword evidence="8" id="KW-1185">Reference proteome</keyword>
<proteinExistence type="inferred from homology"/>